<feature type="region of interest" description="Disordered" evidence="6">
    <location>
        <begin position="57"/>
        <end position="102"/>
    </location>
</feature>
<name>A7SP73_NEMVE</name>
<proteinExistence type="predicted"/>
<dbReference type="PANTHER" id="PTHR12322:SF53">
    <property type="entry name" value="DOUBLESEX-MAB RELATED 11E"/>
    <property type="match status" value="1"/>
</dbReference>
<dbReference type="Gene3D" id="4.10.1040.10">
    <property type="entry name" value="DM DNA-binding domain"/>
    <property type="match status" value="1"/>
</dbReference>
<dbReference type="PROSITE" id="PS50809">
    <property type="entry name" value="DM_2"/>
    <property type="match status" value="1"/>
</dbReference>
<dbReference type="GO" id="GO:0046872">
    <property type="term" value="F:metal ion binding"/>
    <property type="evidence" value="ECO:0007669"/>
    <property type="project" value="UniProtKB-KW"/>
</dbReference>
<dbReference type="InParanoid" id="A7SP73"/>
<organism evidence="8 9">
    <name type="scientific">Nematostella vectensis</name>
    <name type="common">Starlet sea anemone</name>
    <dbReference type="NCBI Taxonomy" id="45351"/>
    <lineage>
        <taxon>Eukaryota</taxon>
        <taxon>Metazoa</taxon>
        <taxon>Cnidaria</taxon>
        <taxon>Anthozoa</taxon>
        <taxon>Hexacorallia</taxon>
        <taxon>Actiniaria</taxon>
        <taxon>Edwardsiidae</taxon>
        <taxon>Nematostella</taxon>
    </lineage>
</organism>
<dbReference type="InterPro" id="IPR001275">
    <property type="entry name" value="DM_DNA-bd"/>
</dbReference>
<evidence type="ECO:0000256" key="1">
    <source>
        <dbReference type="ARBA" id="ARBA00022723"/>
    </source>
</evidence>
<dbReference type="GO" id="GO:0000978">
    <property type="term" value="F:RNA polymerase II cis-regulatory region sequence-specific DNA binding"/>
    <property type="evidence" value="ECO:0000318"/>
    <property type="project" value="GO_Central"/>
</dbReference>
<dbReference type="Proteomes" id="UP000001593">
    <property type="component" value="Unassembled WGS sequence"/>
</dbReference>
<keyword evidence="4 5" id="KW-0539">Nucleus</keyword>
<evidence type="ECO:0000313" key="8">
    <source>
        <dbReference type="EMBL" id="EDO34491.1"/>
    </source>
</evidence>
<evidence type="ECO:0000256" key="4">
    <source>
        <dbReference type="ARBA" id="ARBA00023242"/>
    </source>
</evidence>
<gene>
    <name evidence="8" type="ORF">NEMVEDRAFT_v1g215274</name>
</gene>
<dbReference type="SUPFAM" id="SSF82927">
    <property type="entry name" value="Cysteine-rich DNA binding domain, (DM domain)"/>
    <property type="match status" value="1"/>
</dbReference>
<dbReference type="KEGG" id="nve:5505828"/>
<keyword evidence="9" id="KW-1185">Reference proteome</keyword>
<keyword evidence="1 5" id="KW-0479">Metal-binding</keyword>
<dbReference type="SMART" id="SM00301">
    <property type="entry name" value="DM"/>
    <property type="match status" value="1"/>
</dbReference>
<dbReference type="InterPro" id="IPR026607">
    <property type="entry name" value="DMRT"/>
</dbReference>
<evidence type="ECO:0000256" key="5">
    <source>
        <dbReference type="PROSITE-ProRule" id="PRU00070"/>
    </source>
</evidence>
<dbReference type="OrthoDB" id="5961718at2759"/>
<dbReference type="PANTHER" id="PTHR12322">
    <property type="entry name" value="DOUBLESEX AND MAB-3 RELATED TRANSCRIPTION FACTOR DMRT"/>
    <property type="match status" value="1"/>
</dbReference>
<feature type="compositionally biased region" description="Basic residues" evidence="6">
    <location>
        <begin position="79"/>
        <end position="88"/>
    </location>
</feature>
<dbReference type="GO" id="GO:0006357">
    <property type="term" value="P:regulation of transcription by RNA polymerase II"/>
    <property type="evidence" value="ECO:0000318"/>
    <property type="project" value="GO_Central"/>
</dbReference>
<dbReference type="EMBL" id="DS469729">
    <property type="protein sequence ID" value="EDO34491.1"/>
    <property type="molecule type" value="Genomic_DNA"/>
</dbReference>
<dbReference type="HOGENOM" id="CLU_998536_0_0_1"/>
<evidence type="ECO:0000256" key="3">
    <source>
        <dbReference type="ARBA" id="ARBA00023125"/>
    </source>
</evidence>
<dbReference type="GO" id="GO:0000981">
    <property type="term" value="F:DNA-binding transcription factor activity, RNA polymerase II-specific"/>
    <property type="evidence" value="ECO:0000318"/>
    <property type="project" value="GO_Central"/>
</dbReference>
<dbReference type="Pfam" id="PF00751">
    <property type="entry name" value="DM"/>
    <property type="match status" value="1"/>
</dbReference>
<dbReference type="GO" id="GO:0007548">
    <property type="term" value="P:sex differentiation"/>
    <property type="evidence" value="ECO:0000318"/>
    <property type="project" value="GO_Central"/>
</dbReference>
<sequence>MDKLATKSDAPKPPTCTRCRNHFVWFVPLKGHSKVCPWKTCECDKCILIKQRGETNRKRSGMTTSKVIAEEHTKAQTGFKKRKTKPKKEKLSTTSTQDSPMRVRQCQMPSMAHSATESHCPCQGSPYPNNMQTTCSPIHGQRYPYPLSMHLSYPYMPAAASICASSVPEIYYCGERCPVANLSYPPPYNTNMLCSGPYNGSASQMKRVCSPEIEMQMSTQMESNKALKSLDHGDFWYPNPPNASVRPLAPKTHTQGPAIFGQEKIEMKCGRYAFMSKKN</sequence>
<comment type="subcellular location">
    <subcellularLocation>
        <location evidence="5">Nucleus</location>
    </subcellularLocation>
</comment>
<keyword evidence="2 5" id="KW-0862">Zinc</keyword>
<accession>A7SP73</accession>
<evidence type="ECO:0000259" key="7">
    <source>
        <dbReference type="PROSITE" id="PS50809"/>
    </source>
</evidence>
<evidence type="ECO:0000256" key="6">
    <source>
        <dbReference type="SAM" id="MobiDB-lite"/>
    </source>
</evidence>
<dbReference type="InterPro" id="IPR036407">
    <property type="entry name" value="DM_DNA-bd_sf"/>
</dbReference>
<dbReference type="GO" id="GO:0005634">
    <property type="term" value="C:nucleus"/>
    <property type="evidence" value="ECO:0000318"/>
    <property type="project" value="GO_Central"/>
</dbReference>
<dbReference type="STRING" id="45351.A7SP73"/>
<feature type="domain" description="DM" evidence="7">
    <location>
        <begin position="16"/>
        <end position="81"/>
    </location>
</feature>
<evidence type="ECO:0000313" key="9">
    <source>
        <dbReference type="Proteomes" id="UP000001593"/>
    </source>
</evidence>
<reference evidence="8 9" key="1">
    <citation type="journal article" date="2007" name="Science">
        <title>Sea anemone genome reveals ancestral eumetazoan gene repertoire and genomic organization.</title>
        <authorList>
            <person name="Putnam N.H."/>
            <person name="Srivastava M."/>
            <person name="Hellsten U."/>
            <person name="Dirks B."/>
            <person name="Chapman J."/>
            <person name="Salamov A."/>
            <person name="Terry A."/>
            <person name="Shapiro H."/>
            <person name="Lindquist E."/>
            <person name="Kapitonov V.V."/>
            <person name="Jurka J."/>
            <person name="Genikhovich G."/>
            <person name="Grigoriev I.V."/>
            <person name="Lucas S.M."/>
            <person name="Steele R.E."/>
            <person name="Finnerty J.R."/>
            <person name="Technau U."/>
            <person name="Martindale M.Q."/>
            <person name="Rokhsar D.S."/>
        </authorList>
    </citation>
    <scope>NUCLEOTIDE SEQUENCE [LARGE SCALE GENOMIC DNA]</scope>
    <source>
        <strain evidence="9">CH2 X CH6</strain>
    </source>
</reference>
<protein>
    <recommendedName>
        <fullName evidence="7">DM domain-containing protein</fullName>
    </recommendedName>
</protein>
<dbReference type="AlphaFoldDB" id="A7SP73"/>
<evidence type="ECO:0000256" key="2">
    <source>
        <dbReference type="ARBA" id="ARBA00022833"/>
    </source>
</evidence>
<keyword evidence="3 5" id="KW-0238">DNA-binding</keyword>
<feature type="DNA-binding region" description="DM" evidence="5">
    <location>
        <begin position="16"/>
        <end position="81"/>
    </location>
</feature>